<evidence type="ECO:0000256" key="4">
    <source>
        <dbReference type="ARBA" id="ARBA00022806"/>
    </source>
</evidence>
<feature type="domain" description="Helicase C-terminal" evidence="9">
    <location>
        <begin position="349"/>
        <end position="504"/>
    </location>
</feature>
<keyword evidence="7" id="KW-0234">DNA repair</keyword>
<dbReference type="InterPro" id="IPR036101">
    <property type="entry name" value="CarD-like/TRCF_RID_sf"/>
</dbReference>
<keyword evidence="5" id="KW-0067">ATP-binding</keyword>
<evidence type="ECO:0000313" key="11">
    <source>
        <dbReference type="Proteomes" id="UP000001514"/>
    </source>
</evidence>
<dbReference type="InterPro" id="IPR001650">
    <property type="entry name" value="Helicase_C-like"/>
</dbReference>
<evidence type="ECO:0000256" key="1">
    <source>
        <dbReference type="ARBA" id="ARBA00022741"/>
    </source>
</evidence>
<evidence type="ECO:0000259" key="9">
    <source>
        <dbReference type="PROSITE" id="PS51194"/>
    </source>
</evidence>
<proteinExistence type="predicted"/>
<dbReference type="SMART" id="SM00490">
    <property type="entry name" value="HELICc"/>
    <property type="match status" value="1"/>
</dbReference>
<dbReference type="InterPro" id="IPR014001">
    <property type="entry name" value="Helicase_ATP-bd"/>
</dbReference>
<dbReference type="Gene3D" id="2.40.10.170">
    <property type="match status" value="1"/>
</dbReference>
<keyword evidence="11" id="KW-1185">Reference proteome</keyword>
<evidence type="ECO:0000256" key="2">
    <source>
        <dbReference type="ARBA" id="ARBA00022763"/>
    </source>
</evidence>
<feature type="domain" description="Helicase ATP-binding" evidence="8">
    <location>
        <begin position="166"/>
        <end position="328"/>
    </location>
</feature>
<dbReference type="FunCoup" id="D8QSX3">
    <property type="interactions" value="692"/>
</dbReference>
<dbReference type="GO" id="GO:0016787">
    <property type="term" value="F:hydrolase activity"/>
    <property type="evidence" value="ECO:0007669"/>
    <property type="project" value="UniProtKB-KW"/>
</dbReference>
<name>D8QSX3_SELML</name>
<dbReference type="CDD" id="cd17991">
    <property type="entry name" value="DEXHc_TRCF"/>
    <property type="match status" value="1"/>
</dbReference>
<sequence length="704" mass="79199">MSYNVDPEKLISGEYIVHKKVGIGQFVSLKEEVPEGGKSPQKYVYLRYADGMAKLPAKQARRLLYRYFRHSSFFFVFFSSPGESVKRYPALSKLNDRSQWEKRRTEGSLDAQRRVVKMIDVYIRRLKQKRPVYSKDVPAMSKFAGKFPYTPTPDQIKAFLDVERDLTDAETPMDRLICGDVGFGKTEVAMRAIFYAVSAKKQVMVLAPTTVLAKQHHESIKERFANFPDIKVALLSRFQNNVDRRAVIAGINDGVVNIAVGTHSLLGNNIQYEKVGLLVVDEEQRFGVAQKEKISTLKTTVDILTLSATPIPRTLHMALSGFRDASLMTTPPPERRPIKTHVCVYSQDMVKDAIKAELDRQGQVFYVVPRIQGNMESTEKKLKLLVPGVQVSIAHGKKCATELEATMTKFTEKGTSILLCTNIIESGLDIPTVNTIIVENVQMFGLAQIYQLRGRVGRADKVAHAYMLHPPKDFLSSDALERLSALEDCCALGQGFQLAERDMAIRGIGSIFGEKQSGEFSKVGVDLYAEMLFEAISKVNSAQYHSLPQLEYEDVQVKRHMWISILSSMQWEAVTDSAEEAAKKGIKDLVRFTENLRSERGKEPPPLEALLKTIYAKRMAADLGIHHIQTRGKQITMLTNMNADAFQVLHCSMASPPLKSSLSFSNGRLELHSLVELPSEFQLERLFQCLAELRRGLASFLTYR</sequence>
<gene>
    <name evidence="10" type="ORF">SELMODRAFT_77276</name>
</gene>
<evidence type="ECO:0000313" key="10">
    <source>
        <dbReference type="EMBL" id="EFJ37514.1"/>
    </source>
</evidence>
<dbReference type="STRING" id="88036.D8QSX3"/>
<dbReference type="Pfam" id="PF00271">
    <property type="entry name" value="Helicase_C"/>
    <property type="match status" value="1"/>
</dbReference>
<dbReference type="InParanoid" id="D8QSX3"/>
<dbReference type="SUPFAM" id="SSF52540">
    <property type="entry name" value="P-loop containing nucleoside triphosphate hydrolases"/>
    <property type="match status" value="2"/>
</dbReference>
<reference evidence="10 11" key="1">
    <citation type="journal article" date="2011" name="Science">
        <title>The Selaginella genome identifies genetic changes associated with the evolution of vascular plants.</title>
        <authorList>
            <person name="Banks J.A."/>
            <person name="Nishiyama T."/>
            <person name="Hasebe M."/>
            <person name="Bowman J.L."/>
            <person name="Gribskov M."/>
            <person name="dePamphilis C."/>
            <person name="Albert V.A."/>
            <person name="Aono N."/>
            <person name="Aoyama T."/>
            <person name="Ambrose B.A."/>
            <person name="Ashton N.W."/>
            <person name="Axtell M.J."/>
            <person name="Barker E."/>
            <person name="Barker M.S."/>
            <person name="Bennetzen J.L."/>
            <person name="Bonawitz N.D."/>
            <person name="Chapple C."/>
            <person name="Cheng C."/>
            <person name="Correa L.G."/>
            <person name="Dacre M."/>
            <person name="DeBarry J."/>
            <person name="Dreyer I."/>
            <person name="Elias M."/>
            <person name="Engstrom E.M."/>
            <person name="Estelle M."/>
            <person name="Feng L."/>
            <person name="Finet C."/>
            <person name="Floyd S.K."/>
            <person name="Frommer W.B."/>
            <person name="Fujita T."/>
            <person name="Gramzow L."/>
            <person name="Gutensohn M."/>
            <person name="Harholt J."/>
            <person name="Hattori M."/>
            <person name="Heyl A."/>
            <person name="Hirai T."/>
            <person name="Hiwatashi Y."/>
            <person name="Ishikawa M."/>
            <person name="Iwata M."/>
            <person name="Karol K.G."/>
            <person name="Koehler B."/>
            <person name="Kolukisaoglu U."/>
            <person name="Kubo M."/>
            <person name="Kurata T."/>
            <person name="Lalonde S."/>
            <person name="Li K."/>
            <person name="Li Y."/>
            <person name="Litt A."/>
            <person name="Lyons E."/>
            <person name="Manning G."/>
            <person name="Maruyama T."/>
            <person name="Michael T.P."/>
            <person name="Mikami K."/>
            <person name="Miyazaki S."/>
            <person name="Morinaga S."/>
            <person name="Murata T."/>
            <person name="Mueller-Roeber B."/>
            <person name="Nelson D.R."/>
            <person name="Obara M."/>
            <person name="Oguri Y."/>
            <person name="Olmstead R.G."/>
            <person name="Onodera N."/>
            <person name="Petersen B.L."/>
            <person name="Pils B."/>
            <person name="Prigge M."/>
            <person name="Rensing S.A."/>
            <person name="Riano-Pachon D.M."/>
            <person name="Roberts A.W."/>
            <person name="Sato Y."/>
            <person name="Scheller H.V."/>
            <person name="Schulz B."/>
            <person name="Schulz C."/>
            <person name="Shakirov E.V."/>
            <person name="Shibagaki N."/>
            <person name="Shinohara N."/>
            <person name="Shippen D.E."/>
            <person name="Soerensen I."/>
            <person name="Sotooka R."/>
            <person name="Sugimoto N."/>
            <person name="Sugita M."/>
            <person name="Sumikawa N."/>
            <person name="Tanurdzic M."/>
            <person name="Theissen G."/>
            <person name="Ulvskov P."/>
            <person name="Wakazuki S."/>
            <person name="Weng J.K."/>
            <person name="Willats W.W."/>
            <person name="Wipf D."/>
            <person name="Wolf P.G."/>
            <person name="Yang L."/>
            <person name="Zimmer A.D."/>
            <person name="Zhu Q."/>
            <person name="Mitros T."/>
            <person name="Hellsten U."/>
            <person name="Loque D."/>
            <person name="Otillar R."/>
            <person name="Salamov A."/>
            <person name="Schmutz J."/>
            <person name="Shapiro H."/>
            <person name="Lindquist E."/>
            <person name="Lucas S."/>
            <person name="Rokhsar D."/>
            <person name="Grigoriev I.V."/>
        </authorList>
    </citation>
    <scope>NUCLEOTIDE SEQUENCE [LARGE SCALE GENOMIC DNA]</scope>
</reference>
<evidence type="ECO:0000256" key="5">
    <source>
        <dbReference type="ARBA" id="ARBA00022840"/>
    </source>
</evidence>
<dbReference type="GO" id="GO:0004386">
    <property type="term" value="F:helicase activity"/>
    <property type="evidence" value="ECO:0007669"/>
    <property type="project" value="UniProtKB-KW"/>
</dbReference>
<accession>D8QSX3</accession>
<dbReference type="GO" id="GO:0006281">
    <property type="term" value="P:DNA repair"/>
    <property type="evidence" value="ECO:0007669"/>
    <property type="project" value="UniProtKB-KW"/>
</dbReference>
<dbReference type="PANTHER" id="PTHR47964:SF1">
    <property type="entry name" value="ATP-DEPENDENT DNA HELICASE HOMOLOG RECG, CHLOROPLASTIC"/>
    <property type="match status" value="1"/>
</dbReference>
<keyword evidence="3" id="KW-0378">Hydrolase</keyword>
<evidence type="ECO:0000256" key="3">
    <source>
        <dbReference type="ARBA" id="ARBA00022801"/>
    </source>
</evidence>
<dbReference type="OMA" id="MMELYIH"/>
<dbReference type="GO" id="GO:0003677">
    <property type="term" value="F:DNA binding"/>
    <property type="evidence" value="ECO:0007669"/>
    <property type="project" value="UniProtKB-KW"/>
</dbReference>
<dbReference type="KEGG" id="smo:SELMODRAFT_77276"/>
<dbReference type="AlphaFoldDB" id="D8QSX3"/>
<evidence type="ECO:0000256" key="7">
    <source>
        <dbReference type="ARBA" id="ARBA00023204"/>
    </source>
</evidence>
<dbReference type="InterPro" id="IPR047112">
    <property type="entry name" value="RecG/Mfd"/>
</dbReference>
<dbReference type="Proteomes" id="UP000001514">
    <property type="component" value="Unassembled WGS sequence"/>
</dbReference>
<dbReference type="SMART" id="SM01058">
    <property type="entry name" value="CarD_TRCF"/>
    <property type="match status" value="1"/>
</dbReference>
<dbReference type="PROSITE" id="PS51194">
    <property type="entry name" value="HELICASE_CTER"/>
    <property type="match status" value="1"/>
</dbReference>
<dbReference type="Gramene" id="EFJ37514">
    <property type="protein sequence ID" value="EFJ37514"/>
    <property type="gene ID" value="SELMODRAFT_77276"/>
</dbReference>
<evidence type="ECO:0000259" key="8">
    <source>
        <dbReference type="PROSITE" id="PS51192"/>
    </source>
</evidence>
<organism evidence="11">
    <name type="scientific">Selaginella moellendorffii</name>
    <name type="common">Spikemoss</name>
    <dbReference type="NCBI Taxonomy" id="88036"/>
    <lineage>
        <taxon>Eukaryota</taxon>
        <taxon>Viridiplantae</taxon>
        <taxon>Streptophyta</taxon>
        <taxon>Embryophyta</taxon>
        <taxon>Tracheophyta</taxon>
        <taxon>Lycopodiopsida</taxon>
        <taxon>Selaginellales</taxon>
        <taxon>Selaginellaceae</taxon>
        <taxon>Selaginella</taxon>
    </lineage>
</organism>
<dbReference type="SUPFAM" id="SSF143517">
    <property type="entry name" value="TRCF domain-like"/>
    <property type="match status" value="1"/>
</dbReference>
<dbReference type="GO" id="GO:0005524">
    <property type="term" value="F:ATP binding"/>
    <property type="evidence" value="ECO:0007669"/>
    <property type="project" value="UniProtKB-KW"/>
</dbReference>
<dbReference type="InterPro" id="IPR003711">
    <property type="entry name" value="CarD-like/TRCF_RID"/>
</dbReference>
<dbReference type="SMART" id="SM00487">
    <property type="entry name" value="DEXDc"/>
    <property type="match status" value="1"/>
</dbReference>
<dbReference type="InterPro" id="IPR027417">
    <property type="entry name" value="P-loop_NTPase"/>
</dbReference>
<dbReference type="EMBL" id="GL377566">
    <property type="protein sequence ID" value="EFJ37514.1"/>
    <property type="molecule type" value="Genomic_DNA"/>
</dbReference>
<dbReference type="PANTHER" id="PTHR47964">
    <property type="entry name" value="ATP-DEPENDENT DNA HELICASE HOMOLOG RECG, CHLOROPLASTIC"/>
    <property type="match status" value="1"/>
</dbReference>
<keyword evidence="4" id="KW-0347">Helicase</keyword>
<dbReference type="Gene3D" id="3.40.50.300">
    <property type="entry name" value="P-loop containing nucleotide triphosphate hydrolases"/>
    <property type="match status" value="2"/>
</dbReference>
<dbReference type="InterPro" id="IPR037235">
    <property type="entry name" value="TRCF-like_C_D7"/>
</dbReference>
<keyword evidence="2" id="KW-0227">DNA damage</keyword>
<dbReference type="SUPFAM" id="SSF141259">
    <property type="entry name" value="CarD-like"/>
    <property type="match status" value="1"/>
</dbReference>
<dbReference type="eggNOG" id="KOG0344">
    <property type="taxonomic scope" value="Eukaryota"/>
</dbReference>
<dbReference type="Pfam" id="PF02559">
    <property type="entry name" value="CarD_TRCF_RID"/>
    <property type="match status" value="1"/>
</dbReference>
<evidence type="ECO:0000256" key="6">
    <source>
        <dbReference type="ARBA" id="ARBA00023125"/>
    </source>
</evidence>
<keyword evidence="6" id="KW-0238">DNA-binding</keyword>
<dbReference type="HOGENOM" id="CLU_005122_8_2_1"/>
<protein>
    <submittedName>
        <fullName evidence="10">Uncharacterized protein</fullName>
    </submittedName>
</protein>
<dbReference type="Pfam" id="PF00270">
    <property type="entry name" value="DEAD"/>
    <property type="match status" value="1"/>
</dbReference>
<dbReference type="InterPro" id="IPR011545">
    <property type="entry name" value="DEAD/DEAH_box_helicase_dom"/>
</dbReference>
<keyword evidence="1" id="KW-0547">Nucleotide-binding</keyword>
<dbReference type="PROSITE" id="PS51192">
    <property type="entry name" value="HELICASE_ATP_BIND_1"/>
    <property type="match status" value="1"/>
</dbReference>